<dbReference type="InterPro" id="IPR051554">
    <property type="entry name" value="Acetyltransferase_Eis"/>
</dbReference>
<organism evidence="2 3">
    <name type="scientific">Mediterraneibacter butyricigenes</name>
    <dbReference type="NCBI Taxonomy" id="2316025"/>
    <lineage>
        <taxon>Bacteria</taxon>
        <taxon>Bacillati</taxon>
        <taxon>Bacillota</taxon>
        <taxon>Clostridia</taxon>
        <taxon>Lachnospirales</taxon>
        <taxon>Lachnospiraceae</taxon>
        <taxon>Mediterraneibacter</taxon>
    </lineage>
</organism>
<evidence type="ECO:0000313" key="3">
    <source>
        <dbReference type="Proteomes" id="UP000265643"/>
    </source>
</evidence>
<dbReference type="InterPro" id="IPR016181">
    <property type="entry name" value="Acyl_CoA_acyltransferase"/>
</dbReference>
<dbReference type="InterPro" id="IPR025559">
    <property type="entry name" value="Eis_dom"/>
</dbReference>
<reference evidence="3" key="1">
    <citation type="submission" date="2018-09" db="EMBL/GenBank/DDBJ databases">
        <title>Draft Genome Sequence of Mediterraneibacter sp. KCTC 15684.</title>
        <authorList>
            <person name="Kim J.S."/>
            <person name="Han K.I."/>
            <person name="Suh M.K."/>
            <person name="Lee K.C."/>
            <person name="Eom M.K."/>
            <person name="Lee J.H."/>
            <person name="Park S.H."/>
            <person name="Kang S.W."/>
            <person name="Park J.E."/>
            <person name="Oh B.S."/>
            <person name="Yu S.Y."/>
            <person name="Choi S.H."/>
            <person name="Lee D.H."/>
            <person name="Yoon H."/>
            <person name="Kim B."/>
            <person name="Yang S.J."/>
            <person name="Lee J.S."/>
        </authorList>
    </citation>
    <scope>NUCLEOTIDE SEQUENCE [LARGE SCALE GENOMIC DNA]</scope>
    <source>
        <strain evidence="3">KCTC 15684</strain>
    </source>
</reference>
<evidence type="ECO:0000259" key="1">
    <source>
        <dbReference type="Pfam" id="PF13530"/>
    </source>
</evidence>
<gene>
    <name evidence="2" type="ORF">KGMB01110_03350</name>
</gene>
<dbReference type="GO" id="GO:0034069">
    <property type="term" value="F:aminoglycoside N-acetyltransferase activity"/>
    <property type="evidence" value="ECO:0007669"/>
    <property type="project" value="TreeGrafter"/>
</dbReference>
<dbReference type="SUPFAM" id="SSF55729">
    <property type="entry name" value="Acyl-CoA N-acyltransferases (Nat)"/>
    <property type="match status" value="1"/>
</dbReference>
<dbReference type="Proteomes" id="UP000265643">
    <property type="component" value="Unassembled WGS sequence"/>
</dbReference>
<dbReference type="InterPro" id="IPR036527">
    <property type="entry name" value="SCP2_sterol-bd_dom_sf"/>
</dbReference>
<dbReference type="RefSeq" id="WP_117601957.1">
    <property type="nucleotide sequence ID" value="NZ_BHGK01000001.1"/>
</dbReference>
<dbReference type="SUPFAM" id="SSF55718">
    <property type="entry name" value="SCP-like"/>
    <property type="match status" value="1"/>
</dbReference>
<sequence length="406" mass="46954">MKIKKLAVEEKGRTRALWEEVFSEDTREFLDYYYFIKTRDNDIYVIEDEENVPEKENGDEAEIVSMIQLNPYPLQIADRQEMTHYIIGVATRESCRKRGYMRELLVRTMEEMYRKKEPFTFLMPAAKEIYLPYDFRFIYEQDQSELCGGMTANAGKAGNPSALEVQTKSDKYRIRDARWSDAEDLAAFFTECTGERYRVYAVRDTAYYQTMILEQQSENGGILLAYEGEKLVAIAAYANEGEWEIREPLTLPGYEECVREMIRELTKDEETSCLVYPWREGGQAKKVPMIMARALHLSTLLSCLQAKEAEEVDCAFAVIDPILQQNSRVYRLKSPAGEETTEVTETEDSFAVLPVDVLTELIFGVKNPTELALEQETMQGMVLTDRFIEEWKKLIPLAPVFLNEIV</sequence>
<evidence type="ECO:0000313" key="2">
    <source>
        <dbReference type="EMBL" id="GCA65899.1"/>
    </source>
</evidence>
<protein>
    <recommendedName>
        <fullName evidence="1">Enhanced intracellular survival protein domain-containing protein</fullName>
    </recommendedName>
</protein>
<dbReference type="Gene3D" id="3.40.630.30">
    <property type="match status" value="1"/>
</dbReference>
<dbReference type="PANTHER" id="PTHR37817:SF1">
    <property type="entry name" value="N-ACETYLTRANSFERASE EIS"/>
    <property type="match status" value="1"/>
</dbReference>
<feature type="domain" description="Enhanced intracellular survival protein" evidence="1">
    <location>
        <begin position="306"/>
        <end position="374"/>
    </location>
</feature>
<dbReference type="GO" id="GO:0030649">
    <property type="term" value="P:aminoglycoside antibiotic catabolic process"/>
    <property type="evidence" value="ECO:0007669"/>
    <property type="project" value="TreeGrafter"/>
</dbReference>
<dbReference type="EMBL" id="BHGK01000001">
    <property type="protein sequence ID" value="GCA65899.1"/>
    <property type="molecule type" value="Genomic_DNA"/>
</dbReference>
<accession>A0A391P882</accession>
<dbReference type="Pfam" id="PF13530">
    <property type="entry name" value="SCP2_2"/>
    <property type="match status" value="1"/>
</dbReference>
<dbReference type="Gene3D" id="3.30.1050.10">
    <property type="entry name" value="SCP2 sterol-binding domain"/>
    <property type="match status" value="1"/>
</dbReference>
<dbReference type="AlphaFoldDB" id="A0A391P882"/>
<name>A0A391P882_9FIRM</name>
<comment type="caution">
    <text evidence="2">The sequence shown here is derived from an EMBL/GenBank/DDBJ whole genome shotgun (WGS) entry which is preliminary data.</text>
</comment>
<dbReference type="PANTHER" id="PTHR37817">
    <property type="entry name" value="N-ACETYLTRANSFERASE EIS"/>
    <property type="match status" value="1"/>
</dbReference>
<keyword evidence="3" id="KW-1185">Reference proteome</keyword>
<proteinExistence type="predicted"/>
<dbReference type="Pfam" id="PF13527">
    <property type="entry name" value="Acetyltransf_9"/>
    <property type="match status" value="1"/>
</dbReference>